<sequence length="94" mass="10252">MDPGQILMGMNPMCMRKSRAQRPYAEQVFKPPAFIPMELMSMPVDELMQGAPTMKSVLMHDGSKLSFCSAGAQFGQVVLLGSPYNSGLLRCAVP</sequence>
<proteinExistence type="predicted"/>
<protein>
    <submittedName>
        <fullName evidence="1">Uncharacterized protein</fullName>
    </submittedName>
</protein>
<reference evidence="1" key="1">
    <citation type="submission" date="2021-02" db="EMBL/GenBank/DDBJ databases">
        <authorList>
            <person name="Dougan E. K."/>
            <person name="Rhodes N."/>
            <person name="Thang M."/>
            <person name="Chan C."/>
        </authorList>
    </citation>
    <scope>NUCLEOTIDE SEQUENCE</scope>
</reference>
<organism evidence="1 2">
    <name type="scientific">Polarella glacialis</name>
    <name type="common">Dinoflagellate</name>
    <dbReference type="NCBI Taxonomy" id="89957"/>
    <lineage>
        <taxon>Eukaryota</taxon>
        <taxon>Sar</taxon>
        <taxon>Alveolata</taxon>
        <taxon>Dinophyceae</taxon>
        <taxon>Suessiales</taxon>
        <taxon>Suessiaceae</taxon>
        <taxon>Polarella</taxon>
    </lineage>
</organism>
<dbReference type="AlphaFoldDB" id="A0A813ILI2"/>
<dbReference type="EMBL" id="CAJNNW010011511">
    <property type="protein sequence ID" value="CAE8653261.1"/>
    <property type="molecule type" value="Genomic_DNA"/>
</dbReference>
<comment type="caution">
    <text evidence="1">The sequence shown here is derived from an EMBL/GenBank/DDBJ whole genome shotgun (WGS) entry which is preliminary data.</text>
</comment>
<evidence type="ECO:0000313" key="1">
    <source>
        <dbReference type="EMBL" id="CAE8653261.1"/>
    </source>
</evidence>
<accession>A0A813ILI2</accession>
<name>A0A813ILI2_POLGL</name>
<dbReference type="Proteomes" id="UP000626109">
    <property type="component" value="Unassembled WGS sequence"/>
</dbReference>
<gene>
    <name evidence="1" type="ORF">PGLA2088_LOCUS10276</name>
</gene>
<evidence type="ECO:0000313" key="2">
    <source>
        <dbReference type="Proteomes" id="UP000626109"/>
    </source>
</evidence>